<accession>X5MM73</accession>
<evidence type="ECO:0000256" key="4">
    <source>
        <dbReference type="SAM" id="SignalP"/>
    </source>
</evidence>
<dbReference type="Gene3D" id="3.10.20.310">
    <property type="entry name" value="membrane protein fhac"/>
    <property type="match status" value="1"/>
</dbReference>
<dbReference type="GO" id="GO:0019867">
    <property type="term" value="C:outer membrane"/>
    <property type="evidence" value="ECO:0007669"/>
    <property type="project" value="InterPro"/>
</dbReference>
<dbReference type="RefSeq" id="WP_171815959.1">
    <property type="nucleotide sequence ID" value="NZ_HG966617.1"/>
</dbReference>
<dbReference type="InterPro" id="IPR039910">
    <property type="entry name" value="D15-like"/>
</dbReference>
<dbReference type="HOGENOM" id="CLU_018618_0_1_5"/>
<feature type="chain" id="PRO_5004958969" evidence="4">
    <location>
        <begin position="29"/>
        <end position="633"/>
    </location>
</feature>
<dbReference type="Proteomes" id="UP000032160">
    <property type="component" value="Chromosome I"/>
</dbReference>
<dbReference type="Gene3D" id="2.40.160.50">
    <property type="entry name" value="membrane protein fhac: a member of the omp85/tpsb transporter family"/>
    <property type="match status" value="1"/>
</dbReference>
<dbReference type="InterPro" id="IPR000184">
    <property type="entry name" value="Bac_surfAg_D15"/>
</dbReference>
<proteinExistence type="predicted"/>
<dbReference type="PANTHER" id="PTHR12815:SF42">
    <property type="entry name" value="BACTERIAL SURFACE ANTIGEN (D15) DOMAIN-CONTAINING PROTEIN"/>
    <property type="match status" value="1"/>
</dbReference>
<feature type="domain" description="Bacterial surface antigen (D15)" evidence="5">
    <location>
        <begin position="339"/>
        <end position="633"/>
    </location>
</feature>
<dbReference type="EMBL" id="HG966617">
    <property type="protein sequence ID" value="CDO59011.1"/>
    <property type="molecule type" value="Genomic_DNA"/>
</dbReference>
<gene>
    <name evidence="6" type="ORF">BN1012_Phect797</name>
</gene>
<dbReference type="Pfam" id="PF01103">
    <property type="entry name" value="Omp85"/>
    <property type="match status" value="1"/>
</dbReference>
<dbReference type="AlphaFoldDB" id="X5MM73"/>
<keyword evidence="2" id="KW-1134">Transmembrane beta strand</keyword>
<dbReference type="STRING" id="1458461.BN1012_Phect797"/>
<dbReference type="PANTHER" id="PTHR12815">
    <property type="entry name" value="SORTING AND ASSEMBLY MACHINERY SAMM50 PROTEIN FAMILY MEMBER"/>
    <property type="match status" value="1"/>
</dbReference>
<evidence type="ECO:0000313" key="7">
    <source>
        <dbReference type="Proteomes" id="UP000032160"/>
    </source>
</evidence>
<keyword evidence="4" id="KW-0732">Signal</keyword>
<keyword evidence="2" id="KW-0812">Transmembrane</keyword>
<evidence type="ECO:0000256" key="1">
    <source>
        <dbReference type="ARBA" id="ARBA00004370"/>
    </source>
</evidence>
<keyword evidence="7" id="KW-1185">Reference proteome</keyword>
<organism evidence="6 7">
    <name type="scientific">Candidatus Phaeomarinibacter ectocarpi</name>
    <dbReference type="NCBI Taxonomy" id="1458461"/>
    <lineage>
        <taxon>Bacteria</taxon>
        <taxon>Pseudomonadati</taxon>
        <taxon>Pseudomonadota</taxon>
        <taxon>Alphaproteobacteria</taxon>
        <taxon>Hyphomicrobiales</taxon>
        <taxon>Parvibaculaceae</taxon>
        <taxon>Candidatus Phaeomarinibacter</taxon>
    </lineage>
</organism>
<evidence type="ECO:0000259" key="5">
    <source>
        <dbReference type="Pfam" id="PF01103"/>
    </source>
</evidence>
<dbReference type="KEGG" id="pect:BN1012_Phect797"/>
<reference evidence="6 7" key="1">
    <citation type="journal article" date="2014" name="Front. Genet.">
        <title>Genome and metabolic network of "Candidatus Phaeomarinobacter ectocarpi" Ec32, a new candidate genus of Alphaproteobacteria frequently associated with brown algae.</title>
        <authorList>
            <person name="Dittami S.M."/>
            <person name="Barbeyron T."/>
            <person name="Boyen C."/>
            <person name="Cambefort J."/>
            <person name="Collet G."/>
            <person name="Delage L."/>
            <person name="Gobet A."/>
            <person name="Groisillier A."/>
            <person name="Leblanc C."/>
            <person name="Michel G."/>
            <person name="Scornet D."/>
            <person name="Siegel A."/>
            <person name="Tapia J.E."/>
            <person name="Tonon T."/>
        </authorList>
    </citation>
    <scope>NUCLEOTIDE SEQUENCE [LARGE SCALE GENOMIC DNA]</scope>
    <source>
        <strain evidence="6 7">Ec32</strain>
    </source>
</reference>
<sequence length="633" mass="68212">MTRSGPFYLFAALLLPVLGALVPAGAQAAQATPGLVAERGYVVRFEGVSGDLLGRLEGVSQLVQRRDTPPPSLGGLRRRAQSDINRMTRVLQSRGYFEGSAAYQIDIRGDAALQPVETASSQLDQVPDLDGQRDAPTGPMGVVVSIAPGPQFMMGASRIEYRDTDAATQDLPATLGTFDVEAGKPAIASTILSAEKKLVAVLQQSGFPFAKTAGRKALANVETDTLDVTTHVQLGDRATFGVLTVEGLERVEQRYIDERVTFKTGEEYDTKKLSEMRAALVRSGLFTGVRFETAKQVAADGSLPVTLKVTERARRTVGVGAKYSSTEGFGIEAHWENRNLLGEGQQLRFELRLSEIEQEAEARYRVSGFRLPQQTLELGALAGRESTDVYDRLGGMVSAAIERPLGERWTGRAGVVLDVAEIDEVGEPTETSMLVGVPLKASYDGANSALDPTSGYRLTLGATPYVGQFDDFLAFHVADAEARTYLPLNSSKSLVFATRGRLGSIVGARTGALPADKRFFAGGAGSIRGFEFQEIAPLGSDGTQEGGRSVIEFSNELRWRFWDDYGIVPFVDGGTVSDAPVPDFKDEFAWAAGLGFRYYTSFGPLGVDLAYPITTPSDEEASLKFYVTLGQSF</sequence>
<evidence type="ECO:0000256" key="3">
    <source>
        <dbReference type="ARBA" id="ARBA00023136"/>
    </source>
</evidence>
<protein>
    <submittedName>
        <fullName evidence="6">Surface antigen</fullName>
    </submittedName>
</protein>
<comment type="subcellular location">
    <subcellularLocation>
        <location evidence="1">Membrane</location>
    </subcellularLocation>
</comment>
<evidence type="ECO:0000256" key="2">
    <source>
        <dbReference type="ARBA" id="ARBA00022452"/>
    </source>
</evidence>
<feature type="signal peptide" evidence="4">
    <location>
        <begin position="1"/>
        <end position="28"/>
    </location>
</feature>
<keyword evidence="3" id="KW-0472">Membrane</keyword>
<name>X5MM73_9HYPH</name>
<evidence type="ECO:0000313" key="6">
    <source>
        <dbReference type="EMBL" id="CDO59011.1"/>
    </source>
</evidence>